<dbReference type="AlphaFoldDB" id="A0A3N0AZE7"/>
<dbReference type="RefSeq" id="WP_123208898.1">
    <property type="nucleotide sequence ID" value="NZ_JBHTHO010000009.1"/>
</dbReference>
<accession>A0A3N0AZE7</accession>
<protein>
    <submittedName>
        <fullName evidence="1">Uncharacterized protein</fullName>
    </submittedName>
</protein>
<evidence type="ECO:0000313" key="2">
    <source>
        <dbReference type="Proteomes" id="UP000269591"/>
    </source>
</evidence>
<dbReference type="EMBL" id="QIBX01000009">
    <property type="protein sequence ID" value="RNL39944.1"/>
    <property type="molecule type" value="Genomic_DNA"/>
</dbReference>
<organism evidence="1 2">
    <name type="scientific">Slackia equolifaciens</name>
    <dbReference type="NCBI Taxonomy" id="498718"/>
    <lineage>
        <taxon>Bacteria</taxon>
        <taxon>Bacillati</taxon>
        <taxon>Actinomycetota</taxon>
        <taxon>Coriobacteriia</taxon>
        <taxon>Eggerthellales</taxon>
        <taxon>Eggerthellaceae</taxon>
        <taxon>Slackia</taxon>
    </lineage>
</organism>
<sequence length="216" mass="24486">MTKKVDLQDVKKAVDFAREMMPLFEPYIKKHGPEVVEQVAERARKAADSADEVRKNAFDKIKQRKDFKERQKICEEAKKRAVASSLPPIDAKEFFKNFEDNVVDHGDLRSGYMAIPGCYAIITMKSSREKDSAAYKDVFVGCSETIGFAVYSQLRGFGNVDVYADFKFNAPMKILIYPCELSKMQEKCISLVDDLQSISSYNKWEAMAAASCVETK</sequence>
<comment type="caution">
    <text evidence="1">The sequence shown here is derived from an EMBL/GenBank/DDBJ whole genome shotgun (WGS) entry which is preliminary data.</text>
</comment>
<reference evidence="2" key="1">
    <citation type="submission" date="2018-05" db="EMBL/GenBank/DDBJ databases">
        <title>Genome Sequencing of selected type strains of the family Eggerthellaceae.</title>
        <authorList>
            <person name="Danylec N."/>
            <person name="Stoll D.A."/>
            <person name="Doetsch A."/>
            <person name="Huch M."/>
        </authorList>
    </citation>
    <scope>NUCLEOTIDE SEQUENCE [LARGE SCALE GENOMIC DNA]</scope>
    <source>
        <strain evidence="2">DSM 24851</strain>
    </source>
</reference>
<dbReference type="OrthoDB" id="3173987at2"/>
<name>A0A3N0AZE7_9ACTN</name>
<gene>
    <name evidence="1" type="ORF">DMP06_06315</name>
</gene>
<dbReference type="Proteomes" id="UP000269591">
    <property type="component" value="Unassembled WGS sequence"/>
</dbReference>
<proteinExistence type="predicted"/>
<evidence type="ECO:0000313" key="1">
    <source>
        <dbReference type="EMBL" id="RNL39944.1"/>
    </source>
</evidence>
<keyword evidence="2" id="KW-1185">Reference proteome</keyword>